<protein>
    <recommendedName>
        <fullName evidence="4">No apical meristem-associated C-terminal domain-containing protein</fullName>
    </recommendedName>
</protein>
<sequence length="236" mass="26584">MGHGLAHDSTHGLAPVEDDSLVKEVVPVKAMKVSKRHQKAKTTDNLESKPWTTAEDVTSCKAWCDVSKNIAIENVMKTRGFWSEVIAYFEKEMGEQIRRYDAITSKWKNRVPPIIGAFCAIIDNVERRNDSGSCDITVFQKALAEYEAQYDHDFTLESYWRILKDHAAWKEVEMPLLYKKKIKNGSLEEVTEVRPIGQDRAKKKASSSSRSESSSVAGGGLDDLITDKWKTLKSAS</sequence>
<reference evidence="2" key="2">
    <citation type="submission" date="2022-01" db="EMBL/GenBank/DDBJ databases">
        <authorList>
            <person name="Yamashiro T."/>
            <person name="Shiraishi A."/>
            <person name="Satake H."/>
            <person name="Nakayama K."/>
        </authorList>
    </citation>
    <scope>NUCLEOTIDE SEQUENCE</scope>
</reference>
<dbReference type="PANTHER" id="PTHR45023">
    <property type="match status" value="1"/>
</dbReference>
<evidence type="ECO:0000313" key="3">
    <source>
        <dbReference type="Proteomes" id="UP001151760"/>
    </source>
</evidence>
<evidence type="ECO:0000313" key="2">
    <source>
        <dbReference type="EMBL" id="GJT31509.1"/>
    </source>
</evidence>
<feature type="compositionally biased region" description="Low complexity" evidence="1">
    <location>
        <begin position="206"/>
        <end position="216"/>
    </location>
</feature>
<dbReference type="PANTHER" id="PTHR45023:SF4">
    <property type="entry name" value="GLYCINE-RICH PROTEIN-RELATED"/>
    <property type="match status" value="1"/>
</dbReference>
<dbReference type="Proteomes" id="UP001151760">
    <property type="component" value="Unassembled WGS sequence"/>
</dbReference>
<reference evidence="2" key="1">
    <citation type="journal article" date="2022" name="Int. J. Mol. Sci.">
        <title>Draft Genome of Tanacetum Coccineum: Genomic Comparison of Closely Related Tanacetum-Family Plants.</title>
        <authorList>
            <person name="Yamashiro T."/>
            <person name="Shiraishi A."/>
            <person name="Nakayama K."/>
            <person name="Satake H."/>
        </authorList>
    </citation>
    <scope>NUCLEOTIDE SEQUENCE</scope>
</reference>
<evidence type="ECO:0000256" key="1">
    <source>
        <dbReference type="SAM" id="MobiDB-lite"/>
    </source>
</evidence>
<accession>A0ABQ5D3X1</accession>
<organism evidence="2 3">
    <name type="scientific">Tanacetum coccineum</name>
    <dbReference type="NCBI Taxonomy" id="301880"/>
    <lineage>
        <taxon>Eukaryota</taxon>
        <taxon>Viridiplantae</taxon>
        <taxon>Streptophyta</taxon>
        <taxon>Embryophyta</taxon>
        <taxon>Tracheophyta</taxon>
        <taxon>Spermatophyta</taxon>
        <taxon>Magnoliopsida</taxon>
        <taxon>eudicotyledons</taxon>
        <taxon>Gunneridae</taxon>
        <taxon>Pentapetalae</taxon>
        <taxon>asterids</taxon>
        <taxon>campanulids</taxon>
        <taxon>Asterales</taxon>
        <taxon>Asteraceae</taxon>
        <taxon>Asteroideae</taxon>
        <taxon>Anthemideae</taxon>
        <taxon>Anthemidinae</taxon>
        <taxon>Tanacetum</taxon>
    </lineage>
</organism>
<dbReference type="EMBL" id="BQNB010014713">
    <property type="protein sequence ID" value="GJT31509.1"/>
    <property type="molecule type" value="Genomic_DNA"/>
</dbReference>
<feature type="region of interest" description="Disordered" evidence="1">
    <location>
        <begin position="193"/>
        <end position="222"/>
    </location>
</feature>
<keyword evidence="3" id="KW-1185">Reference proteome</keyword>
<name>A0ABQ5D3X1_9ASTR</name>
<evidence type="ECO:0008006" key="4">
    <source>
        <dbReference type="Google" id="ProtNLM"/>
    </source>
</evidence>
<comment type="caution">
    <text evidence="2">The sequence shown here is derived from an EMBL/GenBank/DDBJ whole genome shotgun (WGS) entry which is preliminary data.</text>
</comment>
<proteinExistence type="predicted"/>
<gene>
    <name evidence="2" type="ORF">Tco_0921928</name>
</gene>